<keyword evidence="6" id="KW-1185">Reference proteome</keyword>
<protein>
    <submittedName>
        <fullName evidence="5">Helix-turn-helix protein</fullName>
    </submittedName>
</protein>
<dbReference type="AlphaFoldDB" id="A0A327VYP5"/>
<name>A0A327VYP5_9BACT</name>
<dbReference type="RefSeq" id="WP_111593089.1">
    <property type="nucleotide sequence ID" value="NZ_QLMA01000005.1"/>
</dbReference>
<proteinExistence type="predicted"/>
<dbReference type="Proteomes" id="UP000249819">
    <property type="component" value="Unassembled WGS sequence"/>
</dbReference>
<keyword evidence="3" id="KW-0804">Transcription</keyword>
<dbReference type="InterPro" id="IPR050204">
    <property type="entry name" value="AraC_XylS_family_regulators"/>
</dbReference>
<dbReference type="GO" id="GO:0003700">
    <property type="term" value="F:DNA-binding transcription factor activity"/>
    <property type="evidence" value="ECO:0007669"/>
    <property type="project" value="InterPro"/>
</dbReference>
<evidence type="ECO:0000256" key="3">
    <source>
        <dbReference type="ARBA" id="ARBA00023163"/>
    </source>
</evidence>
<keyword evidence="1" id="KW-0805">Transcription regulation</keyword>
<evidence type="ECO:0000256" key="1">
    <source>
        <dbReference type="ARBA" id="ARBA00023015"/>
    </source>
</evidence>
<keyword evidence="2" id="KW-0238">DNA-binding</keyword>
<sequence length="277" mass="32568">MVLFEFPPSRQLADYVRTYRIVHFQFDHSQPSFCKPYPPKPEQCLTFYPRDCERVEYMGSNKQAGNLRAVLFGQQTEVTNRYVGKDFLLFQIVFNPGAVYRITGVPSHEITNAYLDAETFFNRDIKAVNNRLNDCNNYRDMIPVIESFLLQQIRLKSYDAHRVDIIGDMMIKDSENRTVDWLARTACLSARQLERVFSERMGVSPKYFTKVARFENAFRMKNKYPNMDWLTIALHCGYYDYQHLVKDYKSLTLKTPTAFHLLDLSAPERFFGEADTY</sequence>
<evidence type="ECO:0000256" key="2">
    <source>
        <dbReference type="ARBA" id="ARBA00023125"/>
    </source>
</evidence>
<evidence type="ECO:0000313" key="6">
    <source>
        <dbReference type="Proteomes" id="UP000249819"/>
    </source>
</evidence>
<dbReference type="Gene3D" id="1.10.10.60">
    <property type="entry name" value="Homeodomain-like"/>
    <property type="match status" value="1"/>
</dbReference>
<evidence type="ECO:0000313" key="5">
    <source>
        <dbReference type="EMBL" id="RAJ80066.1"/>
    </source>
</evidence>
<comment type="caution">
    <text evidence="5">The sequence shown here is derived from an EMBL/GenBank/DDBJ whole genome shotgun (WGS) entry which is preliminary data.</text>
</comment>
<reference evidence="5 6" key="1">
    <citation type="submission" date="2018-06" db="EMBL/GenBank/DDBJ databases">
        <title>Genomic Encyclopedia of Archaeal and Bacterial Type Strains, Phase II (KMG-II): from individual species to whole genera.</title>
        <authorList>
            <person name="Goeker M."/>
        </authorList>
    </citation>
    <scope>NUCLEOTIDE SEQUENCE [LARGE SCALE GENOMIC DNA]</scope>
    <source>
        <strain evidence="5 6">DSM 29821</strain>
    </source>
</reference>
<dbReference type="GO" id="GO:0043565">
    <property type="term" value="F:sequence-specific DNA binding"/>
    <property type="evidence" value="ECO:0007669"/>
    <property type="project" value="InterPro"/>
</dbReference>
<dbReference type="OrthoDB" id="655946at2"/>
<gene>
    <name evidence="5" type="ORF">CLV59_105173</name>
</gene>
<dbReference type="EMBL" id="QLMA01000005">
    <property type="protein sequence ID" value="RAJ80066.1"/>
    <property type="molecule type" value="Genomic_DNA"/>
</dbReference>
<feature type="domain" description="HTH araC/xylS-type" evidence="4">
    <location>
        <begin position="160"/>
        <end position="262"/>
    </location>
</feature>
<dbReference type="InterPro" id="IPR018060">
    <property type="entry name" value="HTH_AraC"/>
</dbReference>
<dbReference type="PANTHER" id="PTHR46796">
    <property type="entry name" value="HTH-TYPE TRANSCRIPTIONAL ACTIVATOR RHAS-RELATED"/>
    <property type="match status" value="1"/>
</dbReference>
<dbReference type="PROSITE" id="PS01124">
    <property type="entry name" value="HTH_ARAC_FAMILY_2"/>
    <property type="match status" value="1"/>
</dbReference>
<accession>A0A327VYP5</accession>
<organism evidence="5 6">
    <name type="scientific">Chitinophaga dinghuensis</name>
    <dbReference type="NCBI Taxonomy" id="1539050"/>
    <lineage>
        <taxon>Bacteria</taxon>
        <taxon>Pseudomonadati</taxon>
        <taxon>Bacteroidota</taxon>
        <taxon>Chitinophagia</taxon>
        <taxon>Chitinophagales</taxon>
        <taxon>Chitinophagaceae</taxon>
        <taxon>Chitinophaga</taxon>
    </lineage>
</organism>
<dbReference type="Pfam" id="PF20240">
    <property type="entry name" value="DUF6597"/>
    <property type="match status" value="1"/>
</dbReference>
<dbReference type="SMART" id="SM00342">
    <property type="entry name" value="HTH_ARAC"/>
    <property type="match status" value="1"/>
</dbReference>
<evidence type="ECO:0000259" key="4">
    <source>
        <dbReference type="PROSITE" id="PS01124"/>
    </source>
</evidence>
<dbReference type="Pfam" id="PF12833">
    <property type="entry name" value="HTH_18"/>
    <property type="match status" value="1"/>
</dbReference>
<dbReference type="InterPro" id="IPR046532">
    <property type="entry name" value="DUF6597"/>
</dbReference>
<dbReference type="PANTHER" id="PTHR46796:SF13">
    <property type="entry name" value="HTH-TYPE TRANSCRIPTIONAL ACTIVATOR RHAS"/>
    <property type="match status" value="1"/>
</dbReference>